<dbReference type="RefSeq" id="WP_218096502.1">
    <property type="nucleotide sequence ID" value="NZ_CAJVCE010000001.1"/>
</dbReference>
<organism evidence="1 2">
    <name type="scientific">Paenibacillus allorhizosphaerae</name>
    <dbReference type="NCBI Taxonomy" id="2849866"/>
    <lineage>
        <taxon>Bacteria</taxon>
        <taxon>Bacillati</taxon>
        <taxon>Bacillota</taxon>
        <taxon>Bacilli</taxon>
        <taxon>Bacillales</taxon>
        <taxon>Paenibacillaceae</taxon>
        <taxon>Paenibacillus</taxon>
    </lineage>
</organism>
<evidence type="ECO:0000313" key="1">
    <source>
        <dbReference type="EMBL" id="CAG7614737.1"/>
    </source>
</evidence>
<dbReference type="Proteomes" id="UP000730618">
    <property type="component" value="Unassembled WGS sequence"/>
</dbReference>
<accession>A0ABM8V9Y4</accession>
<keyword evidence="2" id="KW-1185">Reference proteome</keyword>
<comment type="caution">
    <text evidence="1">The sequence shown here is derived from an EMBL/GenBank/DDBJ whole genome shotgun (WGS) entry which is preliminary data.</text>
</comment>
<reference evidence="1 2" key="1">
    <citation type="submission" date="2021-06" db="EMBL/GenBank/DDBJ databases">
        <authorList>
            <person name="Criscuolo A."/>
        </authorList>
    </citation>
    <scope>NUCLEOTIDE SEQUENCE [LARGE SCALE GENOMIC DNA]</scope>
    <source>
        <strain evidence="2">CIP 111802</strain>
    </source>
</reference>
<dbReference type="EMBL" id="CAJVCE010000001">
    <property type="protein sequence ID" value="CAG7614737.1"/>
    <property type="molecule type" value="Genomic_DNA"/>
</dbReference>
<proteinExistence type="predicted"/>
<evidence type="ECO:0000313" key="2">
    <source>
        <dbReference type="Proteomes" id="UP000730618"/>
    </source>
</evidence>
<gene>
    <name evidence="1" type="ORF">PAECIP111802_00104</name>
</gene>
<sequence>MGRRKKILFSIIVLFFVSGVYFTRYYSEEQTLNKIIKEQGYHLYVQDKGISFEFSVEEEWIPEHESENVVNLLVKEQYQTKIILRKVILSGSSIIFDFEARTSTAANRRTGEFLYLDEIVNSGSFKSYDSIEKWKFTDINGVDLIYDNHVIDGYGSGQGPGNQFSVSLDQKYRNQIKEGLIVKFSGFILYKYSKSSSSWPLLFSVV</sequence>
<protein>
    <submittedName>
        <fullName evidence="1">Uncharacterized protein</fullName>
    </submittedName>
</protein>
<name>A0ABM8V9Y4_9BACL</name>